<gene>
    <name evidence="3" type="ORF">EYF80_017423</name>
</gene>
<evidence type="ECO:0000256" key="1">
    <source>
        <dbReference type="SAM" id="MobiDB-lite"/>
    </source>
</evidence>
<evidence type="ECO:0000256" key="2">
    <source>
        <dbReference type="SAM" id="SignalP"/>
    </source>
</evidence>
<keyword evidence="4" id="KW-1185">Reference proteome</keyword>
<evidence type="ECO:0000313" key="4">
    <source>
        <dbReference type="Proteomes" id="UP000314294"/>
    </source>
</evidence>
<sequence>MVWNFCLIFSTATGSGGGASATPISCGCRALASARFSRSSLHSPLRTWNSCRAALTTGLRGFRTHLRARSRRSVQSQNPNASLKVNVSRSLSASLVGTDELPGGAQGRTTMCVKPKTSNRKAPGPLETFN</sequence>
<protein>
    <recommendedName>
        <fullName evidence="5">Secreted protein</fullName>
    </recommendedName>
</protein>
<comment type="caution">
    <text evidence="3">The sequence shown here is derived from an EMBL/GenBank/DDBJ whole genome shotgun (WGS) entry which is preliminary data.</text>
</comment>
<dbReference type="Proteomes" id="UP000314294">
    <property type="component" value="Unassembled WGS sequence"/>
</dbReference>
<dbReference type="AlphaFoldDB" id="A0A4Z2I509"/>
<evidence type="ECO:0000313" key="3">
    <source>
        <dbReference type="EMBL" id="TNN72384.1"/>
    </source>
</evidence>
<name>A0A4Z2I509_9TELE</name>
<proteinExistence type="predicted"/>
<reference evidence="3 4" key="1">
    <citation type="submission" date="2019-03" db="EMBL/GenBank/DDBJ databases">
        <title>First draft genome of Liparis tanakae, snailfish: a comprehensive survey of snailfish specific genes.</title>
        <authorList>
            <person name="Kim W."/>
            <person name="Song I."/>
            <person name="Jeong J.-H."/>
            <person name="Kim D."/>
            <person name="Kim S."/>
            <person name="Ryu S."/>
            <person name="Song J.Y."/>
            <person name="Lee S.K."/>
        </authorList>
    </citation>
    <scope>NUCLEOTIDE SEQUENCE [LARGE SCALE GENOMIC DNA]</scope>
    <source>
        <tissue evidence="3">Muscle</tissue>
    </source>
</reference>
<keyword evidence="2" id="KW-0732">Signal</keyword>
<accession>A0A4Z2I509</accession>
<organism evidence="3 4">
    <name type="scientific">Liparis tanakae</name>
    <name type="common">Tanaka's snailfish</name>
    <dbReference type="NCBI Taxonomy" id="230148"/>
    <lineage>
        <taxon>Eukaryota</taxon>
        <taxon>Metazoa</taxon>
        <taxon>Chordata</taxon>
        <taxon>Craniata</taxon>
        <taxon>Vertebrata</taxon>
        <taxon>Euteleostomi</taxon>
        <taxon>Actinopterygii</taxon>
        <taxon>Neopterygii</taxon>
        <taxon>Teleostei</taxon>
        <taxon>Neoteleostei</taxon>
        <taxon>Acanthomorphata</taxon>
        <taxon>Eupercaria</taxon>
        <taxon>Perciformes</taxon>
        <taxon>Cottioidei</taxon>
        <taxon>Cottales</taxon>
        <taxon>Liparidae</taxon>
        <taxon>Liparis</taxon>
    </lineage>
</organism>
<evidence type="ECO:0008006" key="5">
    <source>
        <dbReference type="Google" id="ProtNLM"/>
    </source>
</evidence>
<feature type="signal peptide" evidence="2">
    <location>
        <begin position="1"/>
        <end position="21"/>
    </location>
</feature>
<dbReference type="EMBL" id="SRLO01000138">
    <property type="protein sequence ID" value="TNN72384.1"/>
    <property type="molecule type" value="Genomic_DNA"/>
</dbReference>
<feature type="region of interest" description="Disordered" evidence="1">
    <location>
        <begin position="97"/>
        <end position="130"/>
    </location>
</feature>
<feature type="chain" id="PRO_5021414289" description="Secreted protein" evidence="2">
    <location>
        <begin position="22"/>
        <end position="130"/>
    </location>
</feature>